<proteinExistence type="predicted"/>
<dbReference type="HOGENOM" id="CLU_032576_0_1_1"/>
<keyword evidence="4 6" id="KW-0472">Membrane</keyword>
<dbReference type="OrthoDB" id="100006at2759"/>
<dbReference type="GO" id="GO:0007189">
    <property type="term" value="P:adenylate cyclase-activating G protein-coupled receptor signaling pathway"/>
    <property type="evidence" value="ECO:0007669"/>
    <property type="project" value="TreeGrafter"/>
</dbReference>
<keyword evidence="2 6" id="KW-0812">Transmembrane</keyword>
<feature type="transmembrane region" description="Helical" evidence="6">
    <location>
        <begin position="431"/>
        <end position="449"/>
    </location>
</feature>
<dbReference type="VEuPathDB" id="FungiDB:MPH_11330"/>
<sequence length="505" mass="55798">MPRKPLIALQLETVHQIKVAFTANRRCHASPPTKTGLSLLVAPVHNGQESGSGRSEIPGGYVRHSRLKLAALQTEPSVRVSAFLRNNSSMPDFKIVYDPRVAIPTLVGSALSCFATTCVLLAWMCCGQGKRSFRYALVLNLTFAEWVNGLNNTISGTIAVIHKGYLQPGSACTLNGWVGQLSVQVQFPGPSQTARAHISKAADFSILAIALVTLLTIKLKSYILNASFDKKILICLAVWAVPLATSNGPHSGNGWAHSLIGSLGTTAVAMKVMEPVSGNWCWISAEKTNLRYALTHGWRFGIIIVTILIYIYVFVYMRKRLSYLQETSRTFSYDYGRDLHDLGAMATPSANMDFKDGPRNEPLTVIDEENAGPGRTMTAQTKSKNKLLGVNTGLSVASSNIHSPISPMPPPSPAGMRRRKRGQSKSVEREIWRMLLLNAYPIMYVILWLPGIANRIAEATGHQYKWLQIMQCSTQYIGLANSITYGFKEHRRDFAMWIQSLHHEK</sequence>
<feature type="region of interest" description="Disordered" evidence="5">
    <location>
        <begin position="401"/>
        <end position="424"/>
    </location>
</feature>
<feature type="transmembrane region" description="Helical" evidence="6">
    <location>
        <begin position="298"/>
        <end position="317"/>
    </location>
</feature>
<comment type="caution">
    <text evidence="7">The sequence shown here is derived from an EMBL/GenBank/DDBJ whole genome shotgun (WGS) entry which is preliminary data.</text>
</comment>
<dbReference type="GO" id="GO:0004930">
    <property type="term" value="F:G protein-coupled receptor activity"/>
    <property type="evidence" value="ECO:0007669"/>
    <property type="project" value="TreeGrafter"/>
</dbReference>
<comment type="subcellular location">
    <subcellularLocation>
        <location evidence="1">Membrane</location>
        <topology evidence="1">Multi-pass membrane protein</topology>
    </subcellularLocation>
</comment>
<keyword evidence="3 6" id="KW-1133">Transmembrane helix</keyword>
<dbReference type="GO" id="GO:0005886">
    <property type="term" value="C:plasma membrane"/>
    <property type="evidence" value="ECO:0007669"/>
    <property type="project" value="TreeGrafter"/>
</dbReference>
<accession>K2RNP7</accession>
<dbReference type="Proteomes" id="UP000007129">
    <property type="component" value="Unassembled WGS sequence"/>
</dbReference>
<organism evidence="7 8">
    <name type="scientific">Macrophomina phaseolina (strain MS6)</name>
    <name type="common">Charcoal rot fungus</name>
    <dbReference type="NCBI Taxonomy" id="1126212"/>
    <lineage>
        <taxon>Eukaryota</taxon>
        <taxon>Fungi</taxon>
        <taxon>Dikarya</taxon>
        <taxon>Ascomycota</taxon>
        <taxon>Pezizomycotina</taxon>
        <taxon>Dothideomycetes</taxon>
        <taxon>Dothideomycetes incertae sedis</taxon>
        <taxon>Botryosphaeriales</taxon>
        <taxon>Botryosphaeriaceae</taxon>
        <taxon>Macrophomina</taxon>
    </lineage>
</organism>
<dbReference type="AlphaFoldDB" id="K2RNP7"/>
<evidence type="ECO:0000256" key="5">
    <source>
        <dbReference type="SAM" id="MobiDB-lite"/>
    </source>
</evidence>
<evidence type="ECO:0000256" key="1">
    <source>
        <dbReference type="ARBA" id="ARBA00004141"/>
    </source>
</evidence>
<dbReference type="SUPFAM" id="SSF81321">
    <property type="entry name" value="Family A G protein-coupled receptor-like"/>
    <property type="match status" value="1"/>
</dbReference>
<evidence type="ECO:0000256" key="6">
    <source>
        <dbReference type="SAM" id="Phobius"/>
    </source>
</evidence>
<gene>
    <name evidence="7" type="ORF">MPH_11330</name>
</gene>
<feature type="transmembrane region" description="Helical" evidence="6">
    <location>
        <begin position="204"/>
        <end position="223"/>
    </location>
</feature>
<name>K2RNP7_MACPH</name>
<evidence type="ECO:0000256" key="3">
    <source>
        <dbReference type="ARBA" id="ARBA00022989"/>
    </source>
</evidence>
<dbReference type="InParanoid" id="K2RNP7"/>
<evidence type="ECO:0000313" key="7">
    <source>
        <dbReference type="EMBL" id="EKG11834.1"/>
    </source>
</evidence>
<dbReference type="Gene3D" id="1.20.1070.10">
    <property type="entry name" value="Rhodopsin 7-helix transmembrane proteins"/>
    <property type="match status" value="1"/>
</dbReference>
<feature type="transmembrane region" description="Helical" evidence="6">
    <location>
        <begin position="101"/>
        <end position="124"/>
    </location>
</feature>
<evidence type="ECO:0000256" key="4">
    <source>
        <dbReference type="ARBA" id="ARBA00023136"/>
    </source>
</evidence>
<dbReference type="PANTHER" id="PTHR23112">
    <property type="entry name" value="G PROTEIN-COUPLED RECEPTOR 157-RELATED"/>
    <property type="match status" value="1"/>
</dbReference>
<evidence type="ECO:0000256" key="2">
    <source>
        <dbReference type="ARBA" id="ARBA00022692"/>
    </source>
</evidence>
<keyword evidence="7" id="KW-0675">Receptor</keyword>
<reference evidence="7 8" key="1">
    <citation type="journal article" date="2012" name="BMC Genomics">
        <title>Tools to kill: Genome of one of the most destructive plant pathogenic fungi Macrophomina phaseolina.</title>
        <authorList>
            <person name="Islam M.S."/>
            <person name="Haque M.S."/>
            <person name="Islam M.M."/>
            <person name="Emdad E.M."/>
            <person name="Halim A."/>
            <person name="Hossen Q.M.M."/>
            <person name="Hossain M.Z."/>
            <person name="Ahmed B."/>
            <person name="Rahim S."/>
            <person name="Rahman M.S."/>
            <person name="Alam M.M."/>
            <person name="Hou S."/>
            <person name="Wan X."/>
            <person name="Saito J.A."/>
            <person name="Alam M."/>
        </authorList>
    </citation>
    <scope>NUCLEOTIDE SEQUENCE [LARGE SCALE GENOMIC DNA]</scope>
    <source>
        <strain evidence="7 8">MS6</strain>
    </source>
</reference>
<evidence type="ECO:0000313" key="8">
    <source>
        <dbReference type="Proteomes" id="UP000007129"/>
    </source>
</evidence>
<dbReference type="PANTHER" id="PTHR23112:SF37">
    <property type="entry name" value="G PROTEIN-COUPLED RECEPTOR GPR1"/>
    <property type="match status" value="1"/>
</dbReference>
<dbReference type="eggNOG" id="ENOG502SIRC">
    <property type="taxonomic scope" value="Eukaryota"/>
</dbReference>
<protein>
    <submittedName>
        <fullName evidence="7">Glucose receptor Git3</fullName>
    </submittedName>
</protein>
<dbReference type="EMBL" id="AHHD01000467">
    <property type="protein sequence ID" value="EKG11834.1"/>
    <property type="molecule type" value="Genomic_DNA"/>
</dbReference>